<evidence type="ECO:0000313" key="2">
    <source>
        <dbReference type="EMBL" id="GAH95912.1"/>
    </source>
</evidence>
<feature type="region of interest" description="Disordered" evidence="1">
    <location>
        <begin position="1"/>
        <end position="60"/>
    </location>
</feature>
<protein>
    <submittedName>
        <fullName evidence="2">Uncharacterized protein</fullName>
    </submittedName>
</protein>
<name>X1JPC2_9ZZZZ</name>
<accession>X1JPC2</accession>
<evidence type="ECO:0000256" key="1">
    <source>
        <dbReference type="SAM" id="MobiDB-lite"/>
    </source>
</evidence>
<dbReference type="EMBL" id="BARU01047046">
    <property type="protein sequence ID" value="GAH95912.1"/>
    <property type="molecule type" value="Genomic_DNA"/>
</dbReference>
<sequence>MGKEPKPEEISPEEKAKMDGKELPQFRERKKGEDQETPNREEKEDFGPGSDKELPTEYVL</sequence>
<gene>
    <name evidence="2" type="ORF">S03H2_70679</name>
</gene>
<feature type="non-terminal residue" evidence="2">
    <location>
        <position position="60"/>
    </location>
</feature>
<proteinExistence type="predicted"/>
<reference evidence="2" key="1">
    <citation type="journal article" date="2014" name="Front. Microbiol.">
        <title>High frequency of phylogenetically diverse reductive dehalogenase-homologous genes in deep subseafloor sedimentary metagenomes.</title>
        <authorList>
            <person name="Kawai M."/>
            <person name="Futagami T."/>
            <person name="Toyoda A."/>
            <person name="Takaki Y."/>
            <person name="Nishi S."/>
            <person name="Hori S."/>
            <person name="Arai W."/>
            <person name="Tsubouchi T."/>
            <person name="Morono Y."/>
            <person name="Uchiyama I."/>
            <person name="Ito T."/>
            <person name="Fujiyama A."/>
            <person name="Inagaki F."/>
            <person name="Takami H."/>
        </authorList>
    </citation>
    <scope>NUCLEOTIDE SEQUENCE</scope>
    <source>
        <strain evidence="2">Expedition CK06-06</strain>
    </source>
</reference>
<comment type="caution">
    <text evidence="2">The sequence shown here is derived from an EMBL/GenBank/DDBJ whole genome shotgun (WGS) entry which is preliminary data.</text>
</comment>
<dbReference type="AlphaFoldDB" id="X1JPC2"/>
<organism evidence="2">
    <name type="scientific">marine sediment metagenome</name>
    <dbReference type="NCBI Taxonomy" id="412755"/>
    <lineage>
        <taxon>unclassified sequences</taxon>
        <taxon>metagenomes</taxon>
        <taxon>ecological metagenomes</taxon>
    </lineage>
</organism>